<feature type="binding site" evidence="6">
    <location>
        <begin position="236"/>
        <end position="239"/>
    </location>
    <ligand>
        <name>substrate</name>
    </ligand>
</feature>
<keyword evidence="4" id="KW-0378">Hydrolase</keyword>
<feature type="active site" description="Charge relay system" evidence="5">
    <location>
        <position position="215"/>
    </location>
</feature>
<name>A0A370BZM8_ASPNG</name>
<protein>
    <recommendedName>
        <fullName evidence="3">amidase</fullName>
        <ecNumber evidence="3">3.5.1.4</ecNumber>
    </recommendedName>
</protein>
<dbReference type="Pfam" id="PF01425">
    <property type="entry name" value="Amidase"/>
    <property type="match status" value="1"/>
</dbReference>
<dbReference type="Gene3D" id="3.90.1300.10">
    <property type="entry name" value="Amidase signature (AS) domain"/>
    <property type="match status" value="1"/>
</dbReference>
<dbReference type="PANTHER" id="PTHR46072:SF7">
    <property type="entry name" value="AMIDASE"/>
    <property type="match status" value="1"/>
</dbReference>
<evidence type="ECO:0000259" key="7">
    <source>
        <dbReference type="Pfam" id="PF01425"/>
    </source>
</evidence>
<dbReference type="GO" id="GO:0004040">
    <property type="term" value="F:amidase activity"/>
    <property type="evidence" value="ECO:0007669"/>
    <property type="project" value="UniProtKB-EC"/>
</dbReference>
<dbReference type="InterPro" id="IPR023631">
    <property type="entry name" value="Amidase_dom"/>
</dbReference>
<accession>A0A370BZM8</accession>
<evidence type="ECO:0000256" key="6">
    <source>
        <dbReference type="PIRSR" id="PIRSR001221-2"/>
    </source>
</evidence>
<evidence type="ECO:0000313" key="8">
    <source>
        <dbReference type="EMBL" id="RDH19019.1"/>
    </source>
</evidence>
<gene>
    <name evidence="8" type="ORF">M747DRAFT_262384</name>
</gene>
<dbReference type="InterPro" id="IPR036928">
    <property type="entry name" value="AS_sf"/>
</dbReference>
<evidence type="ECO:0000256" key="1">
    <source>
        <dbReference type="ARBA" id="ARBA00001311"/>
    </source>
</evidence>
<dbReference type="PIRSF" id="PIRSF001221">
    <property type="entry name" value="Amidase_fungi"/>
    <property type="match status" value="1"/>
</dbReference>
<dbReference type="EC" id="3.5.1.4" evidence="3"/>
<sequence>MDSELSSWQKAAQAKRQAILDAIPQKWRIQRAVLPVDVTGEFIQGYLTPREIEITEADAVAITTQTTSGNWSAVEVTEAFCHRAAIAHQLVNCLHEIFFEDAIQVAKELDEHLAATGKPKGPLHGLPVSLKDQFHVKGVDTTMGYVGWIGTYQGKKDDPRHRVAESELVRELRSLGAVLFCKTSVPVTLMAGETANHIIGYTWNPKNRNLSSGGSSGGEGALIALRGSPAGFGTDIGGSVRIPASFNGLFGLRPSAGRMPYEGAANSIDGQNTILSVIGPLATSIGGLKLLFKAILSQEPWQHDPLSLPLPWRDDIENKTKQLISEKKSTASRLSFGIMRHDGLVEPQPSVKVAIDLVERILRDLGHQVIEWDTDLCREGREIASKIYNMDGGEDLLSHIALSGEAQIPQCTVEPGKHFNAREVAALNVQKREYQKKYMDYWNSTANLTTTGKPVDAVICPTAPHAAVIPGKYRHTGYTTFINTLDYTSLVFPIACADKNLRSMTERSEFLSELDQKIFEDYNAEIYHGAPIGLQLIGRRLEEEKIITIAEYLCEQSKLYTGQGYVANLVDGSVINHSTA</sequence>
<dbReference type="Proteomes" id="UP000253845">
    <property type="component" value="Unassembled WGS sequence"/>
</dbReference>
<feature type="binding site" evidence="6">
    <location>
        <position position="189"/>
    </location>
    <ligand>
        <name>substrate</name>
    </ligand>
</feature>
<feature type="domain" description="Amidase" evidence="7">
    <location>
        <begin position="75"/>
        <end position="546"/>
    </location>
</feature>
<dbReference type="InterPro" id="IPR020556">
    <property type="entry name" value="Amidase_CS"/>
</dbReference>
<feature type="binding site" evidence="6">
    <location>
        <position position="215"/>
    </location>
    <ligand>
        <name>substrate</name>
    </ligand>
</feature>
<evidence type="ECO:0000256" key="4">
    <source>
        <dbReference type="ARBA" id="ARBA00022801"/>
    </source>
</evidence>
<evidence type="ECO:0000256" key="3">
    <source>
        <dbReference type="ARBA" id="ARBA00012922"/>
    </source>
</evidence>
<evidence type="ECO:0000256" key="5">
    <source>
        <dbReference type="PIRSR" id="PIRSR001221-1"/>
    </source>
</evidence>
<proteinExistence type="inferred from homology"/>
<dbReference type="VEuPathDB" id="FungiDB:M747DRAFT_262384"/>
<dbReference type="AlphaFoldDB" id="A0A370BZM8"/>
<evidence type="ECO:0000256" key="2">
    <source>
        <dbReference type="ARBA" id="ARBA00009199"/>
    </source>
</evidence>
<dbReference type="EMBL" id="KZ851921">
    <property type="protein sequence ID" value="RDH19019.1"/>
    <property type="molecule type" value="Genomic_DNA"/>
</dbReference>
<organism evidence="8 9">
    <name type="scientific">Aspergillus niger ATCC 13496</name>
    <dbReference type="NCBI Taxonomy" id="1353008"/>
    <lineage>
        <taxon>Eukaryota</taxon>
        <taxon>Fungi</taxon>
        <taxon>Dikarya</taxon>
        <taxon>Ascomycota</taxon>
        <taxon>Pezizomycotina</taxon>
        <taxon>Eurotiomycetes</taxon>
        <taxon>Eurotiomycetidae</taxon>
        <taxon>Eurotiales</taxon>
        <taxon>Aspergillaceae</taxon>
        <taxon>Aspergillus</taxon>
        <taxon>Aspergillus subgen. Circumdati</taxon>
    </lineage>
</organism>
<comment type="similarity">
    <text evidence="2">Belongs to the amidase family.</text>
</comment>
<feature type="active site" description="Acyl-ester intermediate" evidence="5">
    <location>
        <position position="239"/>
    </location>
</feature>
<reference evidence="8 9" key="1">
    <citation type="submission" date="2018-07" db="EMBL/GenBank/DDBJ databases">
        <title>Section-level genome sequencing of Aspergillus section Nigri to investigate inter- and intra-species variation.</title>
        <authorList>
            <consortium name="DOE Joint Genome Institute"/>
            <person name="Vesth T.C."/>
            <person name="Nybo J.L."/>
            <person name="Theobald S."/>
            <person name="Frisvad J.C."/>
            <person name="Larsen T.O."/>
            <person name="Nielsen K.F."/>
            <person name="Hoof J.B."/>
            <person name="Brandl J."/>
            <person name="Salamov A."/>
            <person name="Riley R."/>
            <person name="Gladden J.M."/>
            <person name="Phatale P."/>
            <person name="Nielsen M.T."/>
            <person name="Lyhne E.K."/>
            <person name="Kogle M.E."/>
            <person name="Strasser K."/>
            <person name="McDonnell E."/>
            <person name="Barry K."/>
            <person name="Clum A."/>
            <person name="Chen C."/>
            <person name="Nolan M."/>
            <person name="Sandor L."/>
            <person name="Kuo A."/>
            <person name="Lipzen A."/>
            <person name="Hainaut M."/>
            <person name="Drula E."/>
            <person name="Tsang A."/>
            <person name="Magnuson J.K."/>
            <person name="Henrissat B."/>
            <person name="Wiebenga A."/>
            <person name="Simmons B.A."/>
            <person name="Makela M.R."/>
            <person name="De vries R.P."/>
            <person name="Grigoriev I.V."/>
            <person name="Mortensen U.H."/>
            <person name="Baker S.E."/>
            <person name="Andersen M.R."/>
        </authorList>
    </citation>
    <scope>NUCLEOTIDE SEQUENCE [LARGE SCALE GENOMIC DNA]</scope>
    <source>
        <strain evidence="8 9">ATCC 13496</strain>
    </source>
</reference>
<dbReference type="PROSITE" id="PS00571">
    <property type="entry name" value="AMIDASES"/>
    <property type="match status" value="1"/>
</dbReference>
<comment type="catalytic activity">
    <reaction evidence="1">
        <text>a monocarboxylic acid amide + H2O = a monocarboxylate + NH4(+)</text>
        <dbReference type="Rhea" id="RHEA:12020"/>
        <dbReference type="ChEBI" id="CHEBI:15377"/>
        <dbReference type="ChEBI" id="CHEBI:28938"/>
        <dbReference type="ChEBI" id="CHEBI:35757"/>
        <dbReference type="ChEBI" id="CHEBI:83628"/>
        <dbReference type="EC" id="3.5.1.4"/>
    </reaction>
</comment>
<dbReference type="PANTHER" id="PTHR46072">
    <property type="entry name" value="AMIDASE-RELATED-RELATED"/>
    <property type="match status" value="1"/>
</dbReference>
<evidence type="ECO:0000313" key="9">
    <source>
        <dbReference type="Proteomes" id="UP000253845"/>
    </source>
</evidence>
<feature type="active site" description="Charge relay system" evidence="5">
    <location>
        <position position="131"/>
    </location>
</feature>
<dbReference type="SUPFAM" id="SSF75304">
    <property type="entry name" value="Amidase signature (AS) enzymes"/>
    <property type="match status" value="1"/>
</dbReference>